<reference evidence="2" key="1">
    <citation type="journal article" date="2019" name="Int. J. Syst. Evol. Microbiol.">
        <title>The Global Catalogue of Microorganisms (GCM) 10K type strain sequencing project: providing services to taxonomists for standard genome sequencing and annotation.</title>
        <authorList>
            <consortium name="The Broad Institute Genomics Platform"/>
            <consortium name="The Broad Institute Genome Sequencing Center for Infectious Disease"/>
            <person name="Wu L."/>
            <person name="Ma J."/>
        </authorList>
    </citation>
    <scope>NUCLEOTIDE SEQUENCE [LARGE SCALE GENOMIC DNA]</scope>
    <source>
        <strain evidence="2">KCTC 19466</strain>
    </source>
</reference>
<comment type="caution">
    <text evidence="1">The sequence shown here is derived from an EMBL/GenBank/DDBJ whole genome shotgun (WGS) entry which is preliminary data.</text>
</comment>
<sequence>MPDQRDAVHRLALYTVLENDLRGWQWKAAEFFERHHYLLCRLACFLVQGFSGDRTAPKLRRGDKIRIGYRVVPPPLTIGIFRATEVLVRTGKIEISGTGEIADMWLIPIGGVGVGV</sequence>
<organism evidence="1 2">
    <name type="scientific">Zhihengliuella salsuginis</name>
    <dbReference type="NCBI Taxonomy" id="578222"/>
    <lineage>
        <taxon>Bacteria</taxon>
        <taxon>Bacillati</taxon>
        <taxon>Actinomycetota</taxon>
        <taxon>Actinomycetes</taxon>
        <taxon>Micrococcales</taxon>
        <taxon>Micrococcaceae</taxon>
        <taxon>Zhihengliuella</taxon>
    </lineage>
</organism>
<evidence type="ECO:0000313" key="1">
    <source>
        <dbReference type="EMBL" id="GHD05882.1"/>
    </source>
</evidence>
<keyword evidence="2" id="KW-1185">Reference proteome</keyword>
<evidence type="ECO:0000313" key="2">
    <source>
        <dbReference type="Proteomes" id="UP000642819"/>
    </source>
</evidence>
<gene>
    <name evidence="1" type="ORF">GCM10008096_15230</name>
</gene>
<protein>
    <submittedName>
        <fullName evidence="1">Uncharacterized protein</fullName>
    </submittedName>
</protein>
<dbReference type="Proteomes" id="UP000642819">
    <property type="component" value="Unassembled WGS sequence"/>
</dbReference>
<name>A0ABQ3GIR5_9MICC</name>
<dbReference type="EMBL" id="BMXK01000006">
    <property type="protein sequence ID" value="GHD05882.1"/>
    <property type="molecule type" value="Genomic_DNA"/>
</dbReference>
<accession>A0ABQ3GIR5</accession>
<proteinExistence type="predicted"/>